<reference evidence="1" key="2">
    <citation type="journal article" date="2023" name="Curr. Microbiol.">
        <title>Neisseria montereyensis sp. nov., Isolated from Oropharynx of California Sea Lion (Zalophus californianus): Genomic, Phylogenetic, and Phenotypic Study.</title>
        <authorList>
            <person name="Volokhov D.V."/>
            <person name="Zagorodnyaya T.A."/>
            <person name="Furtak V.A."/>
            <person name="Nattanmai G."/>
            <person name="Randall L."/>
            <person name="Jose S."/>
            <person name="Gao Y."/>
            <person name="Gulland F.M."/>
            <person name="Eisenberg T."/>
            <person name="Delmonte P."/>
            <person name="Blom J."/>
            <person name="Mitchell K.K."/>
        </authorList>
    </citation>
    <scope>NUCLEOTIDE SEQUENCE</scope>
    <source>
        <strain evidence="1">CSL10203-ORH2</strain>
    </source>
</reference>
<dbReference type="RefSeq" id="WP_259290919.1">
    <property type="nucleotide sequence ID" value="NZ_JANUXW010000001.1"/>
</dbReference>
<name>A0ABT2FC26_9NEIS</name>
<gene>
    <name evidence="1" type="ORF">NXS09_02225</name>
</gene>
<reference evidence="1" key="1">
    <citation type="submission" date="2022-08" db="EMBL/GenBank/DDBJ databases">
        <authorList>
            <person name="Volokhov D.V."/>
            <person name="Furtak V.A."/>
            <person name="Zagorodnyaya T.A."/>
        </authorList>
    </citation>
    <scope>NUCLEOTIDE SEQUENCE</scope>
    <source>
        <strain evidence="1">CSL10203-ORH2</strain>
    </source>
</reference>
<protein>
    <recommendedName>
        <fullName evidence="3">Uracil-DNA glycosylase-like domain-containing protein</fullName>
    </recommendedName>
</protein>
<dbReference type="Proteomes" id="UP001166947">
    <property type="component" value="Unassembled WGS sequence"/>
</dbReference>
<evidence type="ECO:0000313" key="2">
    <source>
        <dbReference type="Proteomes" id="UP001166947"/>
    </source>
</evidence>
<organism evidence="1 2">
    <name type="scientific">Neisseria montereyensis</name>
    <dbReference type="NCBI Taxonomy" id="2973938"/>
    <lineage>
        <taxon>Bacteria</taxon>
        <taxon>Pseudomonadati</taxon>
        <taxon>Pseudomonadota</taxon>
        <taxon>Betaproteobacteria</taxon>
        <taxon>Neisseriales</taxon>
        <taxon>Neisseriaceae</taxon>
        <taxon>Neisseria</taxon>
    </lineage>
</organism>
<accession>A0ABT2FC26</accession>
<evidence type="ECO:0008006" key="3">
    <source>
        <dbReference type="Google" id="ProtNLM"/>
    </source>
</evidence>
<evidence type="ECO:0000313" key="1">
    <source>
        <dbReference type="EMBL" id="MCS4533115.1"/>
    </source>
</evidence>
<dbReference type="EMBL" id="JANUXW010000001">
    <property type="protein sequence ID" value="MCS4533115.1"/>
    <property type="molecule type" value="Genomic_DNA"/>
</dbReference>
<sequence>MNNKARNLEHRVGHSIFPGFNDKQGLMICGYEWGESKSDEKHNIENPDYKIDYSIECTFSNKRLRYGQDADSWPYDRAIKKWFKHWGHPLDNENSPLEQDFQKSILQTNWLDEQNNNMDGRHTKQELIDNQEDFLDLIRQYEPLLIIFVGSKLIQVLNNKAVLPQFEALMGARQSAYTEKSFGYRKPKFRFQSFQKCQVVCCPHPAYRGGISDEYIDFFKPDMNQLIIEYKKSRGFKL</sequence>
<proteinExistence type="predicted"/>
<keyword evidence="2" id="KW-1185">Reference proteome</keyword>
<comment type="caution">
    <text evidence="1">The sequence shown here is derived from an EMBL/GenBank/DDBJ whole genome shotgun (WGS) entry which is preliminary data.</text>
</comment>